<dbReference type="Pfam" id="PF02517">
    <property type="entry name" value="Rce1-like"/>
    <property type="match status" value="1"/>
</dbReference>
<feature type="transmembrane region" description="Helical" evidence="1">
    <location>
        <begin position="249"/>
        <end position="268"/>
    </location>
</feature>
<sequence>MKKYLKMLGSALLLIGVYIVSQIVAGAILGIVIALINIDKANDAVFLQQTLNANIQYLMLLGIVISTIIIFIGYNKRMKDKIKNCNFTPISFKNVSFALIIGFMFNILINSIFILIQTSQTFVNSPELQKAFLNYSEKVGGLINGNIITTLLIIGVLVPVFEEFLYRGLIYKRFIKDINIWAAIIMQAILFGLSHLNLIQGIYTFLFGIALGLIYHWVKSIWAPIIVHVTFNSANYIVGLVLSLLGNSIFGVVITLIISIASILIILYRIKKDYDKKNSEVIEITSIA</sequence>
<feature type="transmembrane region" description="Helical" evidence="1">
    <location>
        <begin position="12"/>
        <end position="35"/>
    </location>
</feature>
<dbReference type="GO" id="GO:0080120">
    <property type="term" value="P:CAAX-box protein maturation"/>
    <property type="evidence" value="ECO:0007669"/>
    <property type="project" value="UniProtKB-ARBA"/>
</dbReference>
<protein>
    <recommendedName>
        <fullName evidence="2">CAAX prenyl protease 2/Lysostaphin resistance protein A-like domain-containing protein</fullName>
    </recommendedName>
</protein>
<feature type="transmembrane region" description="Helical" evidence="1">
    <location>
        <begin position="225"/>
        <end position="243"/>
    </location>
</feature>
<dbReference type="AlphaFoldDB" id="A0A096CV10"/>
<keyword evidence="1" id="KW-1133">Transmembrane helix</keyword>
<gene>
    <name evidence="3" type="ORF">Y919_06400</name>
</gene>
<feature type="transmembrane region" description="Helical" evidence="1">
    <location>
        <begin position="147"/>
        <end position="166"/>
    </location>
</feature>
<comment type="caution">
    <text evidence="3">The sequence shown here is derived from an EMBL/GenBank/DDBJ whole genome shotgun (WGS) entry which is preliminary data.</text>
</comment>
<dbReference type="PANTHER" id="PTHR43592:SF15">
    <property type="entry name" value="CAAX AMINO TERMINAL PROTEASE FAMILY PROTEIN"/>
    <property type="match status" value="1"/>
</dbReference>
<feature type="transmembrane region" description="Helical" evidence="1">
    <location>
        <begin position="55"/>
        <end position="74"/>
    </location>
</feature>
<feature type="transmembrane region" description="Helical" evidence="1">
    <location>
        <begin position="178"/>
        <end position="196"/>
    </location>
</feature>
<dbReference type="Proteomes" id="UP000029622">
    <property type="component" value="Unassembled WGS sequence"/>
</dbReference>
<dbReference type="STRING" id="1156417.Y919_06400"/>
<keyword evidence="1" id="KW-0472">Membrane</keyword>
<evidence type="ECO:0000259" key="2">
    <source>
        <dbReference type="Pfam" id="PF02517"/>
    </source>
</evidence>
<evidence type="ECO:0000313" key="4">
    <source>
        <dbReference type="Proteomes" id="UP000029622"/>
    </source>
</evidence>
<name>A0A096CV10_9FIRM</name>
<accession>A0A096CV10</accession>
<evidence type="ECO:0000256" key="1">
    <source>
        <dbReference type="SAM" id="Phobius"/>
    </source>
</evidence>
<dbReference type="EMBL" id="AZTB01000027">
    <property type="protein sequence ID" value="KGG80394.1"/>
    <property type="molecule type" value="Genomic_DNA"/>
</dbReference>
<keyword evidence="1" id="KW-0812">Transmembrane</keyword>
<organism evidence="3 4">
    <name type="scientific">Caloranaerobacter azorensis H53214</name>
    <dbReference type="NCBI Taxonomy" id="1156417"/>
    <lineage>
        <taxon>Bacteria</taxon>
        <taxon>Bacillati</taxon>
        <taxon>Bacillota</taxon>
        <taxon>Tissierellia</taxon>
        <taxon>Tissierellales</taxon>
        <taxon>Thermohalobacteraceae</taxon>
        <taxon>Caloranaerobacter</taxon>
    </lineage>
</organism>
<feature type="domain" description="CAAX prenyl protease 2/Lysostaphin resistance protein A-like" evidence="2">
    <location>
        <begin position="147"/>
        <end position="233"/>
    </location>
</feature>
<dbReference type="PANTHER" id="PTHR43592">
    <property type="entry name" value="CAAX AMINO TERMINAL PROTEASE"/>
    <property type="match status" value="1"/>
</dbReference>
<dbReference type="InterPro" id="IPR003675">
    <property type="entry name" value="Rce1/LyrA-like_dom"/>
</dbReference>
<dbReference type="GO" id="GO:0004175">
    <property type="term" value="F:endopeptidase activity"/>
    <property type="evidence" value="ECO:0007669"/>
    <property type="project" value="UniProtKB-ARBA"/>
</dbReference>
<reference evidence="3 4" key="1">
    <citation type="submission" date="2013-12" db="EMBL/GenBank/DDBJ databases">
        <title>Draft genome sequence of Caloranaerobacter sp. H53214.</title>
        <authorList>
            <person name="Jiang L.J."/>
            <person name="Shao Z.Z."/>
            <person name="Long M.N."/>
        </authorList>
    </citation>
    <scope>NUCLEOTIDE SEQUENCE [LARGE SCALE GENOMIC DNA]</scope>
    <source>
        <strain evidence="3 4">H53214</strain>
    </source>
</reference>
<feature type="transmembrane region" description="Helical" evidence="1">
    <location>
        <begin position="202"/>
        <end position="218"/>
    </location>
</feature>
<dbReference type="RefSeq" id="WP_035163395.1">
    <property type="nucleotide sequence ID" value="NZ_AZTB01000027.1"/>
</dbReference>
<evidence type="ECO:0000313" key="3">
    <source>
        <dbReference type="EMBL" id="KGG80394.1"/>
    </source>
</evidence>
<proteinExistence type="predicted"/>
<feature type="transmembrane region" description="Helical" evidence="1">
    <location>
        <begin position="95"/>
        <end position="116"/>
    </location>
</feature>